<proteinExistence type="inferred from homology"/>
<keyword evidence="3 7" id="KW-0378">Hydrolase</keyword>
<evidence type="ECO:0000256" key="3">
    <source>
        <dbReference type="ARBA" id="ARBA00022801"/>
    </source>
</evidence>
<dbReference type="SMART" id="SM00849">
    <property type="entry name" value="Lactamase_B"/>
    <property type="match status" value="1"/>
</dbReference>
<keyword evidence="4" id="KW-0862">Zinc</keyword>
<name>A0A679IZ24_9HYPH</name>
<dbReference type="SUPFAM" id="SSF56281">
    <property type="entry name" value="Metallo-hydrolase/oxidoreductase"/>
    <property type="match status" value="1"/>
</dbReference>
<feature type="domain" description="Metallo-beta-lactamase" evidence="6">
    <location>
        <begin position="90"/>
        <end position="296"/>
    </location>
</feature>
<feature type="signal peptide" evidence="5">
    <location>
        <begin position="1"/>
        <end position="26"/>
    </location>
</feature>
<reference evidence="7" key="1">
    <citation type="submission" date="2019-12" db="EMBL/GenBank/DDBJ databases">
        <authorList>
            <person name="Cremers G."/>
        </authorList>
    </citation>
    <scope>NUCLEOTIDE SEQUENCE</scope>
    <source>
        <strain evidence="7">Mbul1</strain>
    </source>
</reference>
<dbReference type="GO" id="GO:0046872">
    <property type="term" value="F:metal ion binding"/>
    <property type="evidence" value="ECO:0007669"/>
    <property type="project" value="UniProtKB-KW"/>
</dbReference>
<organism evidence="7">
    <name type="scientific">Methylobacterium bullatum</name>
    <dbReference type="NCBI Taxonomy" id="570505"/>
    <lineage>
        <taxon>Bacteria</taxon>
        <taxon>Pseudomonadati</taxon>
        <taxon>Pseudomonadota</taxon>
        <taxon>Alphaproteobacteria</taxon>
        <taxon>Hyphomicrobiales</taxon>
        <taxon>Methylobacteriaceae</taxon>
        <taxon>Methylobacterium</taxon>
    </lineage>
</organism>
<keyword evidence="5" id="KW-0732">Signal</keyword>
<accession>A0A679IZ24</accession>
<keyword evidence="2" id="KW-0479">Metal-binding</keyword>
<comment type="similarity">
    <text evidence="1">Belongs to the metallo-beta-lactamase superfamily.</text>
</comment>
<evidence type="ECO:0000256" key="1">
    <source>
        <dbReference type="ARBA" id="ARBA00007749"/>
    </source>
</evidence>
<gene>
    <name evidence="7" type="primary">gloB_1</name>
    <name evidence="7" type="ORF">MBUL_00069</name>
</gene>
<evidence type="ECO:0000256" key="2">
    <source>
        <dbReference type="ARBA" id="ARBA00022723"/>
    </source>
</evidence>
<dbReference type="Gene3D" id="3.60.15.10">
    <property type="entry name" value="Ribonuclease Z/Hydroxyacylglutathione hydrolase-like"/>
    <property type="match status" value="1"/>
</dbReference>
<dbReference type="EMBL" id="LR743504">
    <property type="protein sequence ID" value="CAA2099284.1"/>
    <property type="molecule type" value="Genomic_DNA"/>
</dbReference>
<evidence type="ECO:0000256" key="4">
    <source>
        <dbReference type="ARBA" id="ARBA00022833"/>
    </source>
</evidence>
<dbReference type="CDD" id="cd07720">
    <property type="entry name" value="OPHC2-like_MBL-fold"/>
    <property type="match status" value="1"/>
</dbReference>
<dbReference type="AlphaFoldDB" id="A0A679IZ24"/>
<dbReference type="InterPro" id="IPR036866">
    <property type="entry name" value="RibonucZ/Hydroxyglut_hydro"/>
</dbReference>
<dbReference type="PANTHER" id="PTHR42978:SF6">
    <property type="entry name" value="QUORUM-QUENCHING LACTONASE YTNP-RELATED"/>
    <property type="match status" value="1"/>
</dbReference>
<evidence type="ECO:0000313" key="7">
    <source>
        <dbReference type="EMBL" id="CAA2099284.1"/>
    </source>
</evidence>
<dbReference type="InterPro" id="IPR051013">
    <property type="entry name" value="MBL_superfamily_lactonases"/>
</dbReference>
<evidence type="ECO:0000256" key="5">
    <source>
        <dbReference type="SAM" id="SignalP"/>
    </source>
</evidence>
<dbReference type="Pfam" id="PF00753">
    <property type="entry name" value="Lactamase_B"/>
    <property type="match status" value="1"/>
</dbReference>
<dbReference type="EC" id="3.1.2.6" evidence="7"/>
<feature type="chain" id="PRO_5025658582" evidence="5">
    <location>
        <begin position="27"/>
        <end position="324"/>
    </location>
</feature>
<evidence type="ECO:0000259" key="6">
    <source>
        <dbReference type="SMART" id="SM00849"/>
    </source>
</evidence>
<dbReference type="GO" id="GO:0004416">
    <property type="term" value="F:hydroxyacylglutathione hydrolase activity"/>
    <property type="evidence" value="ECO:0007669"/>
    <property type="project" value="UniProtKB-EC"/>
</dbReference>
<dbReference type="InterPro" id="IPR001279">
    <property type="entry name" value="Metallo-B-lactamas"/>
</dbReference>
<sequence>MITLSRRLVTGALAGLALSGARPALAGAAALAEAPASRRIRLGAFTITTLLDAEETIDGPWPIVGEDRPRAEVQALMQENRLAPDRFTPGFTPTLIETGTQRILFDTGNGEVGFIPRPAGGRLGRALRRAGITPETIDLVVITHCHTDHIGGLLEGGVPQFPNAVYVVGEAEYRFWTAEERLSAPTDSNTYRSAAVVRSHLVPLRERIRFVGPGDTVAPGIDVVAAFGHTPGHLAFHCESEGHRMLVWGDCAHHEVASLSHPEWHALFDLDKDQGIATRRAIYAMAATERLLVAGYHTAFPSLGHVEPRGTGFRWIPVTEPGTP</sequence>
<dbReference type="PANTHER" id="PTHR42978">
    <property type="entry name" value="QUORUM-QUENCHING LACTONASE YTNP-RELATED-RELATED"/>
    <property type="match status" value="1"/>
</dbReference>
<protein>
    <submittedName>
        <fullName evidence="7">Hydroxyacylglutathione hydrolase</fullName>
        <ecNumber evidence="7">3.1.2.6</ecNumber>
    </submittedName>
</protein>